<protein>
    <submittedName>
        <fullName evidence="1">Uncharacterized protein</fullName>
    </submittedName>
</protein>
<sequence length="27" mass="3113">MSLLHHFILSDILCETFVIISVLILEL</sequence>
<reference evidence="1" key="2">
    <citation type="journal article" date="2015" name="Fish Shellfish Immunol.">
        <title>Early steps in the European eel (Anguilla anguilla)-Vibrio vulnificus interaction in the gills: Role of the RtxA13 toxin.</title>
        <authorList>
            <person name="Callol A."/>
            <person name="Pajuelo D."/>
            <person name="Ebbesson L."/>
            <person name="Teles M."/>
            <person name="MacKenzie S."/>
            <person name="Amaro C."/>
        </authorList>
    </citation>
    <scope>NUCLEOTIDE SEQUENCE</scope>
</reference>
<name>A0A0E9T615_ANGAN</name>
<proteinExistence type="predicted"/>
<evidence type="ECO:0000313" key="1">
    <source>
        <dbReference type="EMBL" id="JAH48822.1"/>
    </source>
</evidence>
<dbReference type="AlphaFoldDB" id="A0A0E9T615"/>
<reference evidence="1" key="1">
    <citation type="submission" date="2014-11" db="EMBL/GenBank/DDBJ databases">
        <authorList>
            <person name="Amaro Gonzalez C."/>
        </authorList>
    </citation>
    <scope>NUCLEOTIDE SEQUENCE</scope>
</reference>
<dbReference type="EMBL" id="GBXM01059755">
    <property type="protein sequence ID" value="JAH48822.1"/>
    <property type="molecule type" value="Transcribed_RNA"/>
</dbReference>
<organism evidence="1">
    <name type="scientific">Anguilla anguilla</name>
    <name type="common">European freshwater eel</name>
    <name type="synonym">Muraena anguilla</name>
    <dbReference type="NCBI Taxonomy" id="7936"/>
    <lineage>
        <taxon>Eukaryota</taxon>
        <taxon>Metazoa</taxon>
        <taxon>Chordata</taxon>
        <taxon>Craniata</taxon>
        <taxon>Vertebrata</taxon>
        <taxon>Euteleostomi</taxon>
        <taxon>Actinopterygii</taxon>
        <taxon>Neopterygii</taxon>
        <taxon>Teleostei</taxon>
        <taxon>Anguilliformes</taxon>
        <taxon>Anguillidae</taxon>
        <taxon>Anguilla</taxon>
    </lineage>
</organism>
<accession>A0A0E9T615</accession>